<dbReference type="AlphaFoldDB" id="A0A1C5J1V0"/>
<protein>
    <submittedName>
        <fullName evidence="2">Uncharacterized protein</fullName>
    </submittedName>
</protein>
<reference evidence="3" key="1">
    <citation type="submission" date="2016-06" db="EMBL/GenBank/DDBJ databases">
        <authorList>
            <person name="Varghese N."/>
            <person name="Submissions Spin"/>
        </authorList>
    </citation>
    <scope>NUCLEOTIDE SEQUENCE [LARGE SCALE GENOMIC DNA]</scope>
    <source>
        <strain evidence="3">DSM 45161</strain>
    </source>
</reference>
<sequence length="67" mass="7265">MRMTSHDQDRPSLFLATPTVDGLDGPSVAFDGSAEAMRRLRHPFAVDPAGQQRPTPASTADNAEQRD</sequence>
<name>A0A1C5J1V0_9ACTN</name>
<keyword evidence="3" id="KW-1185">Reference proteome</keyword>
<feature type="compositionally biased region" description="Basic and acidic residues" evidence="1">
    <location>
        <begin position="1"/>
        <end position="10"/>
    </location>
</feature>
<proteinExistence type="predicted"/>
<accession>A0A1C5J1V0</accession>
<gene>
    <name evidence="2" type="ORF">GA0070614_3823</name>
</gene>
<feature type="compositionally biased region" description="Polar residues" evidence="1">
    <location>
        <begin position="52"/>
        <end position="67"/>
    </location>
</feature>
<evidence type="ECO:0000313" key="3">
    <source>
        <dbReference type="Proteomes" id="UP000198215"/>
    </source>
</evidence>
<feature type="region of interest" description="Disordered" evidence="1">
    <location>
        <begin position="1"/>
        <end position="27"/>
    </location>
</feature>
<evidence type="ECO:0000313" key="2">
    <source>
        <dbReference type="EMBL" id="SCG64577.1"/>
    </source>
</evidence>
<dbReference type="Proteomes" id="UP000198215">
    <property type="component" value="Chromosome I"/>
</dbReference>
<dbReference type="EMBL" id="LT607753">
    <property type="protein sequence ID" value="SCG64577.1"/>
    <property type="molecule type" value="Genomic_DNA"/>
</dbReference>
<organism evidence="2 3">
    <name type="scientific">Micromonospora coxensis</name>
    <dbReference type="NCBI Taxonomy" id="356852"/>
    <lineage>
        <taxon>Bacteria</taxon>
        <taxon>Bacillati</taxon>
        <taxon>Actinomycetota</taxon>
        <taxon>Actinomycetes</taxon>
        <taxon>Micromonosporales</taxon>
        <taxon>Micromonosporaceae</taxon>
        <taxon>Micromonospora</taxon>
    </lineage>
</organism>
<feature type="region of interest" description="Disordered" evidence="1">
    <location>
        <begin position="42"/>
        <end position="67"/>
    </location>
</feature>
<evidence type="ECO:0000256" key="1">
    <source>
        <dbReference type="SAM" id="MobiDB-lite"/>
    </source>
</evidence>